<sequence>MSSLCLTTSIAMDKAGQMEYEKGVLVTAAVVGTGVASAVYSSNLGLLEAEMNNTNDMLVTMSVLELFDELPEVEHGT</sequence>
<accession>A0AAV2GQF1</accession>
<organism evidence="1 2">
    <name type="scientific">Linum trigynum</name>
    <dbReference type="NCBI Taxonomy" id="586398"/>
    <lineage>
        <taxon>Eukaryota</taxon>
        <taxon>Viridiplantae</taxon>
        <taxon>Streptophyta</taxon>
        <taxon>Embryophyta</taxon>
        <taxon>Tracheophyta</taxon>
        <taxon>Spermatophyta</taxon>
        <taxon>Magnoliopsida</taxon>
        <taxon>eudicotyledons</taxon>
        <taxon>Gunneridae</taxon>
        <taxon>Pentapetalae</taxon>
        <taxon>rosids</taxon>
        <taxon>fabids</taxon>
        <taxon>Malpighiales</taxon>
        <taxon>Linaceae</taxon>
        <taxon>Linum</taxon>
    </lineage>
</organism>
<dbReference type="Proteomes" id="UP001497516">
    <property type="component" value="Chromosome 9"/>
</dbReference>
<proteinExistence type="predicted"/>
<gene>
    <name evidence="1" type="ORF">LTRI10_LOCUS52253</name>
</gene>
<keyword evidence="2" id="KW-1185">Reference proteome</keyword>
<protein>
    <submittedName>
        <fullName evidence="1">Uncharacterized protein</fullName>
    </submittedName>
</protein>
<reference evidence="1 2" key="1">
    <citation type="submission" date="2024-04" db="EMBL/GenBank/DDBJ databases">
        <authorList>
            <person name="Fracassetti M."/>
        </authorList>
    </citation>
    <scope>NUCLEOTIDE SEQUENCE [LARGE SCALE GENOMIC DNA]</scope>
</reference>
<evidence type="ECO:0000313" key="2">
    <source>
        <dbReference type="Proteomes" id="UP001497516"/>
    </source>
</evidence>
<dbReference type="AlphaFoldDB" id="A0AAV2GQF1"/>
<name>A0AAV2GQF1_9ROSI</name>
<evidence type="ECO:0000313" key="1">
    <source>
        <dbReference type="EMBL" id="CAL1412998.1"/>
    </source>
</evidence>
<dbReference type="EMBL" id="OZ034822">
    <property type="protein sequence ID" value="CAL1412998.1"/>
    <property type="molecule type" value="Genomic_DNA"/>
</dbReference>